<dbReference type="EMBL" id="JAPFFF010000012">
    <property type="protein sequence ID" value="KAK8876269.1"/>
    <property type="molecule type" value="Genomic_DNA"/>
</dbReference>
<organism evidence="2 3">
    <name type="scientific">Tritrichomonas musculus</name>
    <dbReference type="NCBI Taxonomy" id="1915356"/>
    <lineage>
        <taxon>Eukaryota</taxon>
        <taxon>Metamonada</taxon>
        <taxon>Parabasalia</taxon>
        <taxon>Tritrichomonadida</taxon>
        <taxon>Tritrichomonadidae</taxon>
        <taxon>Tritrichomonas</taxon>
    </lineage>
</organism>
<dbReference type="Proteomes" id="UP001470230">
    <property type="component" value="Unassembled WGS sequence"/>
</dbReference>
<dbReference type="EMBL" id="JAPFFF010000545">
    <property type="protein sequence ID" value="KAK8834045.1"/>
    <property type="molecule type" value="Genomic_DNA"/>
</dbReference>
<name>A0ABR2JEU8_9EUKA</name>
<evidence type="ECO:0008006" key="4">
    <source>
        <dbReference type="Google" id="ProtNLM"/>
    </source>
</evidence>
<keyword evidence="3" id="KW-1185">Reference proteome</keyword>
<evidence type="ECO:0000313" key="2">
    <source>
        <dbReference type="EMBL" id="KAK8876269.1"/>
    </source>
</evidence>
<evidence type="ECO:0000313" key="1">
    <source>
        <dbReference type="EMBL" id="KAK8834045.1"/>
    </source>
</evidence>
<protein>
    <recommendedName>
        <fullName evidence="4">MULE transposase domain-containing protein</fullName>
    </recommendedName>
</protein>
<accession>A0ABR2JEU8</accession>
<reference evidence="2 3" key="1">
    <citation type="submission" date="2024-04" db="EMBL/GenBank/DDBJ databases">
        <title>Tritrichomonas musculus Genome.</title>
        <authorList>
            <person name="Alves-Ferreira E."/>
            <person name="Grigg M."/>
            <person name="Lorenzi H."/>
            <person name="Galac M."/>
        </authorList>
    </citation>
    <scope>NUCLEOTIDE SEQUENCE [LARGE SCALE GENOMIC DNA]</scope>
    <source>
        <strain evidence="2 3">EAF2021</strain>
    </source>
</reference>
<comment type="caution">
    <text evidence="2">The sequence shown here is derived from an EMBL/GenBank/DDBJ whole genome shotgun (WGS) entry which is preliminary data.</text>
</comment>
<proteinExistence type="predicted"/>
<gene>
    <name evidence="2" type="ORF">M9Y10_006464</name>
    <name evidence="1" type="ORF">M9Y10_036940</name>
</gene>
<sequence length="757" mass="89034">MLNYSAKKIQFDDFILDSVHQSRPIQIIPFNKSDFDISSFIEFADSITIDYICYYKAVRKNSFIMYASHVDLHQDFHPCIIVKIKFEDSKYKVYVQDEIRRIKQSKIDDENCLTFKAFSTENNQVFYFENHKWDSQFPYKDSVLYNFGNYAAKKNTCAPIFLKYTFDGFLNQKTHNRNKKFITVYDDFIKILEHLPGFVYMEYSAIKEEPQLKHKPLIMNIDNKKSILASLAWIMPWAEKVSKDCHYIEIDGSYKACEPYHYCIFHGIIYNNSLPFAVTLFPSECSELFDMLFVGLQKHHISKQNFENKPTLSDLGSAIKKFCADHGMSQNLCHRHLIENIGSSSIFGLWASKILKIKSLRDFLKMRKFYISEITTYHSFLKNFGFNTTTTEKSVKNLLIMLIDPEENVSPEIKKSNYYLANWAIWMRRINHVGRCSNHCEGCHANINQSLSTSGQTCVRTGFSAVVNYLLNYLQRRSSTYGDAFKNKHEKIIIKLKQIFVKGSKKYLKYSKENCSCEDDLYNESIFGVRFPCIHQVLYTIIHDENFITFQRNNLDFDFNEFALICLDTFQLKFYNSAYKDTFESNKNIHKILNQYANIHPTTNKTDLSVIINAFIDSLSYTLPEFYKVDDKDRTNVFLKEPVKEYYPFNETTRNPPVKAMKVINDKHMDWFDPGDDPMEIMIKIKYNETVNEIISMYPKMENPASICFNNFMKIIFHNNDRNSENIPDLLALMKIQSWKDADEKAKSNKFFHKETK</sequence>
<evidence type="ECO:0000313" key="3">
    <source>
        <dbReference type="Proteomes" id="UP001470230"/>
    </source>
</evidence>